<organism evidence="1 2">
    <name type="scientific">Caenorhabditis briggsae</name>
    <dbReference type="NCBI Taxonomy" id="6238"/>
    <lineage>
        <taxon>Eukaryota</taxon>
        <taxon>Metazoa</taxon>
        <taxon>Ecdysozoa</taxon>
        <taxon>Nematoda</taxon>
        <taxon>Chromadorea</taxon>
        <taxon>Rhabditida</taxon>
        <taxon>Rhabditina</taxon>
        <taxon>Rhabditomorpha</taxon>
        <taxon>Rhabditoidea</taxon>
        <taxon>Rhabditidae</taxon>
        <taxon>Peloderinae</taxon>
        <taxon>Caenorhabditis</taxon>
    </lineage>
</organism>
<dbReference type="Proteomes" id="UP000827892">
    <property type="component" value="Chromosome I"/>
</dbReference>
<dbReference type="AlphaFoldDB" id="A0AAE9DWU1"/>
<sequence length="70" mass="8049">MCSDNQKAKKEGDSTNRLPSASSILMCSDLHSNSSWPSDRFDCWSSDNDCRYETCLHLWRSSKFDSFGFE</sequence>
<evidence type="ECO:0000313" key="1">
    <source>
        <dbReference type="EMBL" id="ULU13084.1"/>
    </source>
</evidence>
<proteinExistence type="predicted"/>
<reference evidence="1 2" key="1">
    <citation type="submission" date="2022-05" db="EMBL/GenBank/DDBJ databases">
        <title>Chromosome-level reference genomes for two strains of Caenorhabditis briggsae: an improved platform for comparative genomics.</title>
        <authorList>
            <person name="Stevens L."/>
            <person name="Andersen E.C."/>
        </authorList>
    </citation>
    <scope>NUCLEOTIDE SEQUENCE [LARGE SCALE GENOMIC DNA]</scope>
    <source>
        <strain evidence="1">QX1410_ONT</strain>
        <tissue evidence="1">Whole-organism</tissue>
    </source>
</reference>
<accession>A0AAE9DWU1</accession>
<gene>
    <name evidence="1" type="ORF">L3Y34_015936</name>
</gene>
<name>A0AAE9DWU1_CAEBR</name>
<protein>
    <submittedName>
        <fullName evidence="1">Uncharacterized protein</fullName>
    </submittedName>
</protein>
<evidence type="ECO:0000313" key="2">
    <source>
        <dbReference type="Proteomes" id="UP000827892"/>
    </source>
</evidence>
<dbReference type="EMBL" id="CP090891">
    <property type="protein sequence ID" value="ULU13084.1"/>
    <property type="molecule type" value="Genomic_DNA"/>
</dbReference>